<protein>
    <submittedName>
        <fullName evidence="2">Uncharacterized protein</fullName>
    </submittedName>
</protein>
<proteinExistence type="predicted"/>
<evidence type="ECO:0000256" key="1">
    <source>
        <dbReference type="SAM" id="SignalP"/>
    </source>
</evidence>
<evidence type="ECO:0000313" key="3">
    <source>
        <dbReference type="Proteomes" id="UP000235392"/>
    </source>
</evidence>
<keyword evidence="1" id="KW-0732">Signal</keyword>
<accession>A0A2N5TK31</accession>
<sequence length="271" mass="29256">MFLGFRSSTNLLKSFEFYLLLLAPCPPTSGMARIYCLNNAAPPKETLGESGSNSNLPTLQVAPALQSYPSHLPFIATTSSEMPMALPAPLDRAAPPETSAPQVTLNQPAIHLAQPPLRDYVGPESHSSMVLGLDKIDQLKMEPALPLDQGIAPSEIFLQATSTALASNRLTPVPQPVEQQQLVISCREAPPLLMAGSMTPTPTHPLALTNEHLRGRGVLVAPTPYSQLALRGRETSVDTEMPALDKLTTMFNIFQGQWLLFVNAKEACQPL</sequence>
<gene>
    <name evidence="2" type="ORF">PCASD_26928</name>
</gene>
<dbReference type="EMBL" id="PGCI01000503">
    <property type="protein sequence ID" value="PLW25850.1"/>
    <property type="molecule type" value="Genomic_DNA"/>
</dbReference>
<feature type="chain" id="PRO_5014898336" evidence="1">
    <location>
        <begin position="31"/>
        <end position="271"/>
    </location>
</feature>
<evidence type="ECO:0000313" key="2">
    <source>
        <dbReference type="EMBL" id="PLW25850.1"/>
    </source>
</evidence>
<dbReference type="AlphaFoldDB" id="A0A2N5TK31"/>
<organism evidence="2 3">
    <name type="scientific">Puccinia coronata f. sp. avenae</name>
    <dbReference type="NCBI Taxonomy" id="200324"/>
    <lineage>
        <taxon>Eukaryota</taxon>
        <taxon>Fungi</taxon>
        <taxon>Dikarya</taxon>
        <taxon>Basidiomycota</taxon>
        <taxon>Pucciniomycotina</taxon>
        <taxon>Pucciniomycetes</taxon>
        <taxon>Pucciniales</taxon>
        <taxon>Pucciniaceae</taxon>
        <taxon>Puccinia</taxon>
    </lineage>
</organism>
<reference evidence="2 3" key="1">
    <citation type="submission" date="2017-11" db="EMBL/GenBank/DDBJ databases">
        <title>De novo assembly and phasing of dikaryotic genomes from two isolates of Puccinia coronata f. sp. avenae, the causal agent of oat crown rust.</title>
        <authorList>
            <person name="Miller M.E."/>
            <person name="Zhang Y."/>
            <person name="Omidvar V."/>
            <person name="Sperschneider J."/>
            <person name="Schwessinger B."/>
            <person name="Raley C."/>
            <person name="Palmer J.M."/>
            <person name="Garnica D."/>
            <person name="Upadhyaya N."/>
            <person name="Rathjen J."/>
            <person name="Taylor J.M."/>
            <person name="Park R.F."/>
            <person name="Dodds P.N."/>
            <person name="Hirsch C.D."/>
            <person name="Kianian S.F."/>
            <person name="Figueroa M."/>
        </authorList>
    </citation>
    <scope>NUCLEOTIDE SEQUENCE [LARGE SCALE GENOMIC DNA]</scope>
    <source>
        <strain evidence="2">12SD80</strain>
    </source>
</reference>
<dbReference type="Proteomes" id="UP000235392">
    <property type="component" value="Unassembled WGS sequence"/>
</dbReference>
<name>A0A2N5TK31_9BASI</name>
<feature type="signal peptide" evidence="1">
    <location>
        <begin position="1"/>
        <end position="30"/>
    </location>
</feature>
<comment type="caution">
    <text evidence="2">The sequence shown here is derived from an EMBL/GenBank/DDBJ whole genome shotgun (WGS) entry which is preliminary data.</text>
</comment>